<evidence type="ECO:0000313" key="1">
    <source>
        <dbReference type="EMBL" id="JAH91165.1"/>
    </source>
</evidence>
<sequence>MERAEYWKGGALENKFLEKECVSSPHLCGNDQTMHQYNFHETRESVFQPQCLGHCKLLLEHYCMKWAPADPTLPRSTMTELIP</sequence>
<reference evidence="1" key="2">
    <citation type="journal article" date="2015" name="Fish Shellfish Immunol.">
        <title>Early steps in the European eel (Anguilla anguilla)-Vibrio vulnificus interaction in the gills: Role of the RtxA13 toxin.</title>
        <authorList>
            <person name="Callol A."/>
            <person name="Pajuelo D."/>
            <person name="Ebbesson L."/>
            <person name="Teles M."/>
            <person name="MacKenzie S."/>
            <person name="Amaro C."/>
        </authorList>
    </citation>
    <scope>NUCLEOTIDE SEQUENCE</scope>
</reference>
<protein>
    <submittedName>
        <fullName evidence="1">Uncharacterized protein</fullName>
    </submittedName>
</protein>
<dbReference type="AlphaFoldDB" id="A0A0E9WNK7"/>
<dbReference type="EMBL" id="GBXM01017412">
    <property type="protein sequence ID" value="JAH91165.1"/>
    <property type="molecule type" value="Transcribed_RNA"/>
</dbReference>
<reference evidence="1" key="1">
    <citation type="submission" date="2014-11" db="EMBL/GenBank/DDBJ databases">
        <authorList>
            <person name="Amaro Gonzalez C."/>
        </authorList>
    </citation>
    <scope>NUCLEOTIDE SEQUENCE</scope>
</reference>
<proteinExistence type="predicted"/>
<accession>A0A0E9WNK7</accession>
<organism evidence="1">
    <name type="scientific">Anguilla anguilla</name>
    <name type="common">European freshwater eel</name>
    <name type="synonym">Muraena anguilla</name>
    <dbReference type="NCBI Taxonomy" id="7936"/>
    <lineage>
        <taxon>Eukaryota</taxon>
        <taxon>Metazoa</taxon>
        <taxon>Chordata</taxon>
        <taxon>Craniata</taxon>
        <taxon>Vertebrata</taxon>
        <taxon>Euteleostomi</taxon>
        <taxon>Actinopterygii</taxon>
        <taxon>Neopterygii</taxon>
        <taxon>Teleostei</taxon>
        <taxon>Anguilliformes</taxon>
        <taxon>Anguillidae</taxon>
        <taxon>Anguilla</taxon>
    </lineage>
</organism>
<name>A0A0E9WNK7_ANGAN</name>